<dbReference type="InterPro" id="IPR011990">
    <property type="entry name" value="TPR-like_helical_dom_sf"/>
</dbReference>
<evidence type="ECO:0000313" key="2">
    <source>
        <dbReference type="Proteomes" id="UP000593572"/>
    </source>
</evidence>
<reference evidence="1 2" key="1">
    <citation type="journal article" date="2019" name="Genome Biol. Evol.">
        <title>Insights into the evolution of the New World diploid cottons (Gossypium, subgenus Houzingenia) based on genome sequencing.</title>
        <authorList>
            <person name="Grover C.E."/>
            <person name="Arick M.A. 2nd"/>
            <person name="Thrash A."/>
            <person name="Conover J.L."/>
            <person name="Sanders W.S."/>
            <person name="Peterson D.G."/>
            <person name="Frelichowski J.E."/>
            <person name="Scheffler J.A."/>
            <person name="Scheffler B.E."/>
            <person name="Wendel J.F."/>
        </authorList>
    </citation>
    <scope>NUCLEOTIDE SEQUENCE [LARGE SCALE GENOMIC DNA]</scope>
    <source>
        <strain evidence="1">157</strain>
        <tissue evidence="1">Leaf</tissue>
    </source>
</reference>
<dbReference type="AlphaFoldDB" id="A0A7J8MWM9"/>
<protein>
    <submittedName>
        <fullName evidence="1">Uncharacterized protein</fullName>
    </submittedName>
</protein>
<keyword evidence="2" id="KW-1185">Reference proteome</keyword>
<sequence>MGDAAAAINYFEESVEFLTKLPADDLEITHTLSVSLNKIGDLKYYDGDLQASRSYYFRSLGVRRDVIKNHPGVASQ</sequence>
<organism evidence="1 2">
    <name type="scientific">Gossypium lobatum</name>
    <dbReference type="NCBI Taxonomy" id="34289"/>
    <lineage>
        <taxon>Eukaryota</taxon>
        <taxon>Viridiplantae</taxon>
        <taxon>Streptophyta</taxon>
        <taxon>Embryophyta</taxon>
        <taxon>Tracheophyta</taxon>
        <taxon>Spermatophyta</taxon>
        <taxon>Magnoliopsida</taxon>
        <taxon>eudicotyledons</taxon>
        <taxon>Gunneridae</taxon>
        <taxon>Pentapetalae</taxon>
        <taxon>rosids</taxon>
        <taxon>malvids</taxon>
        <taxon>Malvales</taxon>
        <taxon>Malvaceae</taxon>
        <taxon>Malvoideae</taxon>
        <taxon>Gossypium</taxon>
    </lineage>
</organism>
<evidence type="ECO:0000313" key="1">
    <source>
        <dbReference type="EMBL" id="MBA0569083.1"/>
    </source>
</evidence>
<gene>
    <name evidence="1" type="ORF">Golob_006540</name>
</gene>
<proteinExistence type="predicted"/>
<comment type="caution">
    <text evidence="1">The sequence shown here is derived from an EMBL/GenBank/DDBJ whole genome shotgun (WGS) entry which is preliminary data.</text>
</comment>
<dbReference type="Proteomes" id="UP000593572">
    <property type="component" value="Unassembled WGS sequence"/>
</dbReference>
<name>A0A7J8MWM9_9ROSI</name>
<accession>A0A7J8MWM9</accession>
<feature type="non-terminal residue" evidence="1">
    <location>
        <position position="1"/>
    </location>
</feature>
<dbReference type="Gene3D" id="1.25.40.10">
    <property type="entry name" value="Tetratricopeptide repeat domain"/>
    <property type="match status" value="1"/>
</dbReference>
<dbReference type="EMBL" id="JABEZX010000010">
    <property type="protein sequence ID" value="MBA0569083.1"/>
    <property type="molecule type" value="Genomic_DNA"/>
</dbReference>